<feature type="transmembrane region" description="Helical" evidence="1">
    <location>
        <begin position="7"/>
        <end position="25"/>
    </location>
</feature>
<evidence type="ECO:0000256" key="1">
    <source>
        <dbReference type="SAM" id="Phobius"/>
    </source>
</evidence>
<feature type="transmembrane region" description="Helical" evidence="1">
    <location>
        <begin position="154"/>
        <end position="172"/>
    </location>
</feature>
<keyword evidence="1" id="KW-1133">Transmembrane helix</keyword>
<keyword evidence="4" id="KW-1185">Reference proteome</keyword>
<dbReference type="OrthoDB" id="9805623at2"/>
<reference evidence="3 4" key="1">
    <citation type="journal article" date="2019" name="Front. Microbiol.">
        <title>Thermoanaerosceptrum fracticalcis gen. nov. sp. nov., a Novel Fumarate-Fermenting Microorganism From a Deep Fractured Carbonate Aquifer of the US Great Basin.</title>
        <authorList>
            <person name="Hamilton-Brehm S.D."/>
            <person name="Stewart L.E."/>
            <person name="Zavarin M."/>
            <person name="Caldwell M."/>
            <person name="Lawson P.A."/>
            <person name="Onstott T.C."/>
            <person name="Grzymski J."/>
            <person name="Neveux I."/>
            <person name="Lollar B.S."/>
            <person name="Russell C.E."/>
            <person name="Moser D.P."/>
        </authorList>
    </citation>
    <scope>NUCLEOTIDE SEQUENCE [LARGE SCALE GENOMIC DNA]</scope>
    <source>
        <strain evidence="3 4">DRI-13</strain>
    </source>
</reference>
<dbReference type="PANTHER" id="PTHR35793">
    <property type="entry name" value="INNER MEMBRANE PROTEIN YJIG"/>
    <property type="match status" value="1"/>
</dbReference>
<organism evidence="3 4">
    <name type="scientific">Thermanaerosceptrum fracticalcis</name>
    <dbReference type="NCBI Taxonomy" id="1712410"/>
    <lineage>
        <taxon>Bacteria</taxon>
        <taxon>Bacillati</taxon>
        <taxon>Bacillota</taxon>
        <taxon>Clostridia</taxon>
        <taxon>Eubacteriales</taxon>
        <taxon>Peptococcaceae</taxon>
        <taxon>Thermanaerosceptrum</taxon>
    </lineage>
</organism>
<evidence type="ECO:0000259" key="2">
    <source>
        <dbReference type="Pfam" id="PF07670"/>
    </source>
</evidence>
<evidence type="ECO:0000313" key="4">
    <source>
        <dbReference type="Proteomes" id="UP000515847"/>
    </source>
</evidence>
<sequence>MEHIINTISLWAIPFLLFFILSYGALRGVKVYESFVKGAEEGFNIAIKIIPYLVAMLVAVSIFRHSGVMDSMVKILSPLFSVLNIPPEVLPLAIMRPFSGGGSLGIAAELIKTHGADSFIGRLASTMQGSTDTTFFVLAVYFGSVGIKKYRHSVAVGLMADLTTFLASVYIVNKVFLH</sequence>
<keyword evidence="1" id="KW-0812">Transmembrane</keyword>
<keyword evidence="1" id="KW-0472">Membrane</keyword>
<dbReference type="PANTHER" id="PTHR35793:SF2">
    <property type="entry name" value="INNER MEMBRANE PROTEIN YJIG"/>
    <property type="match status" value="1"/>
</dbReference>
<dbReference type="Proteomes" id="UP000515847">
    <property type="component" value="Chromosome"/>
</dbReference>
<proteinExistence type="predicted"/>
<dbReference type="InterPro" id="IPR052549">
    <property type="entry name" value="SpmB"/>
</dbReference>
<dbReference type="AlphaFoldDB" id="A0A7G6E884"/>
<dbReference type="RefSeq" id="WP_081908100.1">
    <property type="nucleotide sequence ID" value="NZ_CP045798.1"/>
</dbReference>
<name>A0A7G6E884_THEFR</name>
<evidence type="ECO:0000313" key="3">
    <source>
        <dbReference type="EMBL" id="QNB48288.1"/>
    </source>
</evidence>
<dbReference type="EMBL" id="CP045798">
    <property type="protein sequence ID" value="QNB48288.1"/>
    <property type="molecule type" value="Genomic_DNA"/>
</dbReference>
<accession>A0A7G6E884</accession>
<gene>
    <name evidence="3" type="ORF">BR63_04175</name>
</gene>
<dbReference type="GO" id="GO:0005886">
    <property type="term" value="C:plasma membrane"/>
    <property type="evidence" value="ECO:0007669"/>
    <property type="project" value="TreeGrafter"/>
</dbReference>
<feature type="domain" description="Nucleoside transporter/FeoB GTPase Gate" evidence="2">
    <location>
        <begin position="46"/>
        <end position="148"/>
    </location>
</feature>
<dbReference type="Pfam" id="PF07670">
    <property type="entry name" value="Gate"/>
    <property type="match status" value="1"/>
</dbReference>
<dbReference type="KEGG" id="tfr:BR63_04175"/>
<dbReference type="InterPro" id="IPR011642">
    <property type="entry name" value="Gate_dom"/>
</dbReference>
<protein>
    <submittedName>
        <fullName evidence="3">Spore maturation protein</fullName>
    </submittedName>
</protein>
<feature type="transmembrane region" description="Helical" evidence="1">
    <location>
        <begin position="45"/>
        <end position="63"/>
    </location>
</feature>